<evidence type="ECO:0000256" key="7">
    <source>
        <dbReference type="SAM" id="Phobius"/>
    </source>
</evidence>
<evidence type="ECO:0000256" key="5">
    <source>
        <dbReference type="PROSITE-ProRule" id="PRU01240"/>
    </source>
</evidence>
<dbReference type="InterPro" id="IPR036852">
    <property type="entry name" value="Peptidase_S8/S53_dom_sf"/>
</dbReference>
<protein>
    <submittedName>
        <fullName evidence="10">Type VII secretion-associated serine protease</fullName>
    </submittedName>
</protein>
<feature type="domain" description="Peptidase S8/S53" evidence="9">
    <location>
        <begin position="53"/>
        <end position="298"/>
    </location>
</feature>
<feature type="chain" id="PRO_5038428435" evidence="8">
    <location>
        <begin position="30"/>
        <end position="460"/>
    </location>
</feature>
<dbReference type="OrthoDB" id="9798386at2"/>
<comment type="similarity">
    <text evidence="1 5">Belongs to the peptidase S8 family.</text>
</comment>
<keyword evidence="4 5" id="KW-0720">Serine protease</keyword>
<reference evidence="10 11" key="1">
    <citation type="submission" date="2018-11" db="EMBL/GenBank/DDBJ databases">
        <title>Whole genome sequence of Streptomyces chrestomyceticus NBRC 13444(T).</title>
        <authorList>
            <person name="Komaki H."/>
            <person name="Tamura T."/>
        </authorList>
    </citation>
    <scope>NUCLEOTIDE SEQUENCE [LARGE SCALE GENOMIC DNA]</scope>
    <source>
        <strain evidence="10 11">NBRC 13444</strain>
    </source>
</reference>
<keyword evidence="8" id="KW-0732">Signal</keyword>
<sequence>MIAARTLRAVGSTVLAGALLYGAAPAALADATRDAQWPLQSFEAERIWQQSTGKGVTVAVIDSPIKADHPDLVGNVLPGKSFFDGDEDKDDGDHGTSMAALIAGHGHGPGHADGVKGLAPDAKILPVNVPEQGGPPIGKAIRYAADNGAKVINLSLGVDWLTVIDEQDIAYAYQKNVVIVAATGNESSKPSKLSTYPGVVGVGAVGQDGKVWQNSNSGPGVMLTAPGVHIRSAGATEPYRQASGTSDATAYVSAAAALLRAKFPDLTAGQIVNRLVKTAGMAPGNQNLSLPDPHYGHGFIRPLRALTADLPAGPANGPLKVPEDPYADVRADAAKKAAEPKAKGPDSLLIIGIATAGGFAVLGALGAVLAANKRKRRRQAAQSAVPGGFGGPNGPGGPGGWPQQGVPPQYGAPQPPPGAPGPYAPQQPPAPYPPQGQTPYPSQAQPAYPPQQPPAGPPGA</sequence>
<keyword evidence="7" id="KW-0812">Transmembrane</keyword>
<evidence type="ECO:0000256" key="4">
    <source>
        <dbReference type="ARBA" id="ARBA00022825"/>
    </source>
</evidence>
<keyword evidence="3 5" id="KW-0378">Hydrolase</keyword>
<name>A0A7U9KQ83_9ACTN</name>
<evidence type="ECO:0000256" key="1">
    <source>
        <dbReference type="ARBA" id="ARBA00011073"/>
    </source>
</evidence>
<evidence type="ECO:0000256" key="3">
    <source>
        <dbReference type="ARBA" id="ARBA00022801"/>
    </source>
</evidence>
<dbReference type="SUPFAM" id="SSF52743">
    <property type="entry name" value="Subtilisin-like"/>
    <property type="match status" value="1"/>
</dbReference>
<evidence type="ECO:0000256" key="8">
    <source>
        <dbReference type="SAM" id="SignalP"/>
    </source>
</evidence>
<dbReference type="PROSITE" id="PS51892">
    <property type="entry name" value="SUBTILASE"/>
    <property type="match status" value="1"/>
</dbReference>
<dbReference type="GO" id="GO:0006508">
    <property type="term" value="P:proteolysis"/>
    <property type="evidence" value="ECO:0007669"/>
    <property type="project" value="UniProtKB-KW"/>
</dbReference>
<dbReference type="PANTHER" id="PTHR43806:SF11">
    <property type="entry name" value="CEREVISIN-RELATED"/>
    <property type="match status" value="1"/>
</dbReference>
<dbReference type="Pfam" id="PF00082">
    <property type="entry name" value="Peptidase_S8"/>
    <property type="match status" value="1"/>
</dbReference>
<keyword evidence="2 5" id="KW-0645">Protease</keyword>
<feature type="active site" description="Charge relay system" evidence="5">
    <location>
        <position position="62"/>
    </location>
</feature>
<feature type="compositionally biased region" description="Low complexity" evidence="6">
    <location>
        <begin position="403"/>
        <end position="412"/>
    </location>
</feature>
<feature type="active site" description="Charge relay system" evidence="5">
    <location>
        <position position="94"/>
    </location>
</feature>
<evidence type="ECO:0000256" key="6">
    <source>
        <dbReference type="SAM" id="MobiDB-lite"/>
    </source>
</evidence>
<evidence type="ECO:0000259" key="9">
    <source>
        <dbReference type="Pfam" id="PF00082"/>
    </source>
</evidence>
<feature type="compositionally biased region" description="Pro residues" evidence="6">
    <location>
        <begin position="447"/>
        <end position="460"/>
    </location>
</feature>
<evidence type="ECO:0000313" key="10">
    <source>
        <dbReference type="EMBL" id="GCD33435.1"/>
    </source>
</evidence>
<feature type="region of interest" description="Disordered" evidence="6">
    <location>
        <begin position="379"/>
        <end position="460"/>
    </location>
</feature>
<feature type="transmembrane region" description="Helical" evidence="7">
    <location>
        <begin position="348"/>
        <end position="371"/>
    </location>
</feature>
<dbReference type="InterPro" id="IPR015500">
    <property type="entry name" value="Peptidase_S8_subtilisin-rel"/>
</dbReference>
<feature type="compositionally biased region" description="Pro residues" evidence="6">
    <location>
        <begin position="413"/>
        <end position="436"/>
    </location>
</feature>
<proteinExistence type="inferred from homology"/>
<dbReference type="Gene3D" id="3.40.50.200">
    <property type="entry name" value="Peptidase S8/S53 domain"/>
    <property type="match status" value="1"/>
</dbReference>
<dbReference type="InterPro" id="IPR050131">
    <property type="entry name" value="Peptidase_S8_subtilisin-like"/>
</dbReference>
<feature type="active site" description="Charge relay system" evidence="5">
    <location>
        <position position="246"/>
    </location>
</feature>
<dbReference type="AlphaFoldDB" id="A0A7U9KQ83"/>
<dbReference type="PANTHER" id="PTHR43806">
    <property type="entry name" value="PEPTIDASE S8"/>
    <property type="match status" value="1"/>
</dbReference>
<keyword evidence="7" id="KW-1133">Transmembrane helix</keyword>
<organism evidence="10 11">
    <name type="scientific">Streptomyces chrestomyceticus JCM 4735</name>
    <dbReference type="NCBI Taxonomy" id="1306181"/>
    <lineage>
        <taxon>Bacteria</taxon>
        <taxon>Bacillati</taxon>
        <taxon>Actinomycetota</taxon>
        <taxon>Actinomycetes</taxon>
        <taxon>Kitasatosporales</taxon>
        <taxon>Streptomycetaceae</taxon>
        <taxon>Streptomyces</taxon>
    </lineage>
</organism>
<comment type="caution">
    <text evidence="10">The sequence shown here is derived from an EMBL/GenBank/DDBJ whole genome shotgun (WGS) entry which is preliminary data.</text>
</comment>
<gene>
    <name evidence="10" type="ORF">OEIGOIKO_01155</name>
</gene>
<evidence type="ECO:0000313" key="11">
    <source>
        <dbReference type="Proteomes" id="UP000287830"/>
    </source>
</evidence>
<feature type="compositionally biased region" description="Low complexity" evidence="6">
    <location>
        <begin position="437"/>
        <end position="446"/>
    </location>
</feature>
<dbReference type="GO" id="GO:0004252">
    <property type="term" value="F:serine-type endopeptidase activity"/>
    <property type="evidence" value="ECO:0007669"/>
    <property type="project" value="UniProtKB-UniRule"/>
</dbReference>
<feature type="signal peptide" evidence="8">
    <location>
        <begin position="1"/>
        <end position="29"/>
    </location>
</feature>
<keyword evidence="7" id="KW-0472">Membrane</keyword>
<accession>A0A7U9KQ83</accession>
<evidence type="ECO:0000256" key="2">
    <source>
        <dbReference type="ARBA" id="ARBA00022670"/>
    </source>
</evidence>
<dbReference type="PRINTS" id="PR00723">
    <property type="entry name" value="SUBTILISIN"/>
</dbReference>
<dbReference type="Proteomes" id="UP000287830">
    <property type="component" value="Unassembled WGS sequence"/>
</dbReference>
<dbReference type="InterPro" id="IPR000209">
    <property type="entry name" value="Peptidase_S8/S53_dom"/>
</dbReference>
<dbReference type="EMBL" id="BHZC01000001">
    <property type="protein sequence ID" value="GCD33435.1"/>
    <property type="molecule type" value="Genomic_DNA"/>
</dbReference>
<feature type="compositionally biased region" description="Gly residues" evidence="6">
    <location>
        <begin position="387"/>
        <end position="402"/>
    </location>
</feature>